<dbReference type="InterPro" id="IPR009006">
    <property type="entry name" value="Ala_racemase/Decarboxylase_C"/>
</dbReference>
<dbReference type="STRING" id="915059.NH26_09825"/>
<evidence type="ECO:0000256" key="1">
    <source>
        <dbReference type="ARBA" id="ARBA00001933"/>
    </source>
</evidence>
<comment type="caution">
    <text evidence="7">The sequence shown here is derived from an EMBL/GenBank/DDBJ whole genome shotgun (WGS) entry which is preliminary data.</text>
</comment>
<evidence type="ECO:0000313" key="8">
    <source>
        <dbReference type="Proteomes" id="UP000179797"/>
    </source>
</evidence>
<sequence>MSDIKMNPLLSVKDGDLYIEDVNTVEIAEKFGTPLFVVSENILVKNYLAFQNTFQKFYPEGRIRVMAAVKANPTVAVRRVLTQAGCGCDTFGAGELETAIRGGVPYEDIAVNGSIKSDDIIRKAIDLGIHIVLDNKDELGVCQRIAKELGKEAHVMLRIKPYMKDLDEPSDFFPARLIREMTQTVKYGIPTSEVREMLPQFADCPNVKLVGVHTHAGRHSKKPIFWQSLVQSIVDMIKEIHDGVGNNWSPSIVSVGGGFPSDMDKESRVAVTDYETPHMEDFAKVITETFRNGMKAIGLSSDGVILEIEPGRAMYNESGIHLFKVHNMKHETANGMDYQWAETDTSETFLSVGGLNVIPPFDLVACNKADKTYDTPVDVVGITCNYDCLAEQYKMPQLEKGDTLAFLNTGSYIEPYTCNFNALPRPGMVMVKGDTVEWVKTPETQDEVFSRHVVPERLKDI</sequence>
<gene>
    <name evidence="7" type="ORF">NH26_09825</name>
</gene>
<evidence type="ECO:0000256" key="4">
    <source>
        <dbReference type="RuleBase" id="RU003737"/>
    </source>
</evidence>
<dbReference type="SUPFAM" id="SSF51419">
    <property type="entry name" value="PLP-binding barrel"/>
    <property type="match status" value="1"/>
</dbReference>
<dbReference type="InterPro" id="IPR000183">
    <property type="entry name" value="Orn/DAP/Arg_de-COase"/>
</dbReference>
<dbReference type="RefSeq" id="WP_044221215.1">
    <property type="nucleotide sequence ID" value="NZ_JRYR02000001.1"/>
</dbReference>
<dbReference type="InterPro" id="IPR029066">
    <property type="entry name" value="PLP-binding_barrel"/>
</dbReference>
<evidence type="ECO:0000259" key="6">
    <source>
        <dbReference type="Pfam" id="PF02784"/>
    </source>
</evidence>
<dbReference type="PANTHER" id="PTHR43727:SF2">
    <property type="entry name" value="GROUP IV DECARBOXYLASE"/>
    <property type="match status" value="1"/>
</dbReference>
<dbReference type="OrthoDB" id="9802241at2"/>
<evidence type="ECO:0000259" key="5">
    <source>
        <dbReference type="Pfam" id="PF00278"/>
    </source>
</evidence>
<comment type="similarity">
    <text evidence="4">Belongs to the Orn/Lys/Arg decarboxylase class-II family.</text>
</comment>
<feature type="domain" description="Orn/DAP/Arg decarboxylase 2 N-terminal" evidence="6">
    <location>
        <begin position="52"/>
        <end position="314"/>
    </location>
</feature>
<dbReference type="Gene3D" id="3.20.20.10">
    <property type="entry name" value="Alanine racemase"/>
    <property type="match status" value="1"/>
</dbReference>
<organism evidence="7 8">
    <name type="scientific">Flammeovirga pacifica</name>
    <dbReference type="NCBI Taxonomy" id="915059"/>
    <lineage>
        <taxon>Bacteria</taxon>
        <taxon>Pseudomonadati</taxon>
        <taxon>Bacteroidota</taxon>
        <taxon>Cytophagia</taxon>
        <taxon>Cytophagales</taxon>
        <taxon>Flammeovirgaceae</taxon>
        <taxon>Flammeovirga</taxon>
    </lineage>
</organism>
<protein>
    <recommendedName>
        <fullName evidence="9">Diaminopimelate decarboxylase</fullName>
    </recommendedName>
</protein>
<proteinExistence type="inferred from homology"/>
<dbReference type="Pfam" id="PF02784">
    <property type="entry name" value="Orn_Arg_deC_N"/>
    <property type="match status" value="1"/>
</dbReference>
<dbReference type="InterPro" id="IPR022644">
    <property type="entry name" value="De-COase2_N"/>
</dbReference>
<dbReference type="Gene3D" id="2.40.37.10">
    <property type="entry name" value="Lyase, Ornithine Decarboxylase, Chain A, domain 1"/>
    <property type="match status" value="1"/>
</dbReference>
<dbReference type="SUPFAM" id="SSF50621">
    <property type="entry name" value="Alanine racemase C-terminal domain-like"/>
    <property type="match status" value="1"/>
</dbReference>
<dbReference type="Proteomes" id="UP000179797">
    <property type="component" value="Unassembled WGS sequence"/>
</dbReference>
<keyword evidence="8" id="KW-1185">Reference proteome</keyword>
<feature type="domain" description="Orn/DAP/Arg decarboxylase 2 C-terminal" evidence="5">
    <location>
        <begin position="370"/>
        <end position="410"/>
    </location>
</feature>
<feature type="active site" description="Proton donor" evidence="3">
    <location>
        <position position="384"/>
    </location>
</feature>
<name>A0A1S1Z0L0_FLAPC</name>
<dbReference type="Pfam" id="PF00278">
    <property type="entry name" value="Orn_DAP_Arg_deC"/>
    <property type="match status" value="1"/>
</dbReference>
<feature type="modified residue" description="N6-(pyridoxal phosphate)lysine" evidence="3">
    <location>
        <position position="70"/>
    </location>
</feature>
<comment type="cofactor">
    <cofactor evidence="1 3">
        <name>pyridoxal 5'-phosphate</name>
        <dbReference type="ChEBI" id="CHEBI:597326"/>
    </cofactor>
</comment>
<reference evidence="7 8" key="1">
    <citation type="journal article" date="2012" name="Int. J. Syst. Evol. Microbiol.">
        <title>Flammeovirga pacifica sp. nov., isolated from deep-sea sediment.</title>
        <authorList>
            <person name="Xu H."/>
            <person name="Fu Y."/>
            <person name="Yang N."/>
            <person name="Ding Z."/>
            <person name="Lai Q."/>
            <person name="Zeng R."/>
        </authorList>
    </citation>
    <scope>NUCLEOTIDE SEQUENCE [LARGE SCALE GENOMIC DNA]</scope>
    <source>
        <strain evidence="8">DSM 24597 / LMG 26175 / WPAGA1</strain>
    </source>
</reference>
<keyword evidence="2 3" id="KW-0663">Pyridoxal phosphate</keyword>
<dbReference type="PRINTS" id="PR01179">
    <property type="entry name" value="ODADCRBXLASE"/>
</dbReference>
<dbReference type="AlphaFoldDB" id="A0A1S1Z0L0"/>
<evidence type="ECO:0008006" key="9">
    <source>
        <dbReference type="Google" id="ProtNLM"/>
    </source>
</evidence>
<evidence type="ECO:0000256" key="3">
    <source>
        <dbReference type="PIRSR" id="PIRSR600183-50"/>
    </source>
</evidence>
<evidence type="ECO:0000313" key="7">
    <source>
        <dbReference type="EMBL" id="OHX66635.1"/>
    </source>
</evidence>
<evidence type="ECO:0000256" key="2">
    <source>
        <dbReference type="ARBA" id="ARBA00022898"/>
    </source>
</evidence>
<accession>A0A1S1Z0L0</accession>
<dbReference type="EMBL" id="JRYR02000001">
    <property type="protein sequence ID" value="OHX66635.1"/>
    <property type="molecule type" value="Genomic_DNA"/>
</dbReference>
<dbReference type="InterPro" id="IPR022643">
    <property type="entry name" value="De-COase2_C"/>
</dbReference>
<dbReference type="PANTHER" id="PTHR43727">
    <property type="entry name" value="DIAMINOPIMELATE DECARBOXYLASE"/>
    <property type="match status" value="1"/>
</dbReference>
<dbReference type="GO" id="GO:0009089">
    <property type="term" value="P:lysine biosynthetic process via diaminopimelate"/>
    <property type="evidence" value="ECO:0007669"/>
    <property type="project" value="TreeGrafter"/>
</dbReference>
<dbReference type="GO" id="GO:0008836">
    <property type="term" value="F:diaminopimelate decarboxylase activity"/>
    <property type="evidence" value="ECO:0007669"/>
    <property type="project" value="TreeGrafter"/>
</dbReference>